<dbReference type="GeneID" id="105422542"/>
<evidence type="ECO:0000256" key="2">
    <source>
        <dbReference type="ARBA" id="ARBA00008661"/>
    </source>
</evidence>
<dbReference type="AlphaFoldDB" id="A0A6I9WEN6"/>
<evidence type="ECO:0000256" key="7">
    <source>
        <dbReference type="ARBA" id="ARBA00022989"/>
    </source>
</evidence>
<dbReference type="GO" id="GO:0016020">
    <property type="term" value="C:membrane"/>
    <property type="evidence" value="ECO:0007669"/>
    <property type="project" value="UniProtKB-SubCell"/>
</dbReference>
<dbReference type="KEGG" id="pbar:105422542"/>
<keyword evidence="6" id="KW-0735">Signal-anchor</keyword>
<keyword evidence="5" id="KW-0812">Transmembrane</keyword>
<keyword evidence="11" id="KW-1185">Reference proteome</keyword>
<dbReference type="RefSeq" id="XP_011630257.1">
    <property type="nucleotide sequence ID" value="XM_011631955.1"/>
</dbReference>
<evidence type="ECO:0000259" key="10">
    <source>
        <dbReference type="Pfam" id="PF02434"/>
    </source>
</evidence>
<feature type="domain" description="Fringe-like glycosyltransferase" evidence="10">
    <location>
        <begin position="236"/>
        <end position="440"/>
    </location>
</feature>
<keyword evidence="3" id="KW-0328">Glycosyltransferase</keyword>
<sequence>MQLDKETEMGLLRKLAFLACISFIARTNATCTVEFKDVIILILSQSDGYHAAHAVQMKNSIQDQADTLDKEPPQVVLSHELNIQGSWTIIPMLTYLSDQFPHGKWFFFCLENTVIRLQKLLNVFEKFCSSKNIWIGHILYDHQPTIIHHFSDNKKFKYPNLESGIGMTITLLNSLAKEIRDGKEPEQDFSIDAPYEFAKFILTNKAAKLIHMHRLCVVSAENCATYPRFFHSCSSHIAPKDVYFAVKTCAKYHVSRISVVKKTWAKYKLNIGYFSDAADKNLPEAYVVPNTTTGHCAKTYAILQEASKILKKQNFKWLVIVDDDTILSVSRLLDLLTCYNPESSLAIGERYGYRIWKRGYQYLTGGAGIVLSAPLVHELVSSDSCECPFATIPDDMYLFGHCLQHHGQIVHFSMFHQAQPGDYPNAYLTQEPISFHRFWNFDPEAIYNDWFAAADQHLPLAHLSHSEL</sequence>
<dbReference type="OrthoDB" id="421979at2759"/>
<organism evidence="11 12">
    <name type="scientific">Pogonomyrmex barbatus</name>
    <name type="common">red harvester ant</name>
    <dbReference type="NCBI Taxonomy" id="144034"/>
    <lineage>
        <taxon>Eukaryota</taxon>
        <taxon>Metazoa</taxon>
        <taxon>Ecdysozoa</taxon>
        <taxon>Arthropoda</taxon>
        <taxon>Hexapoda</taxon>
        <taxon>Insecta</taxon>
        <taxon>Pterygota</taxon>
        <taxon>Neoptera</taxon>
        <taxon>Endopterygota</taxon>
        <taxon>Hymenoptera</taxon>
        <taxon>Apocrita</taxon>
        <taxon>Aculeata</taxon>
        <taxon>Formicoidea</taxon>
        <taxon>Formicidae</taxon>
        <taxon>Myrmicinae</taxon>
        <taxon>Pogonomyrmex</taxon>
    </lineage>
</organism>
<evidence type="ECO:0000256" key="8">
    <source>
        <dbReference type="ARBA" id="ARBA00023136"/>
    </source>
</evidence>
<evidence type="ECO:0000313" key="11">
    <source>
        <dbReference type="Proteomes" id="UP000504615"/>
    </source>
</evidence>
<evidence type="ECO:0000256" key="3">
    <source>
        <dbReference type="ARBA" id="ARBA00022676"/>
    </source>
</evidence>
<dbReference type="GO" id="GO:0016757">
    <property type="term" value="F:glycosyltransferase activity"/>
    <property type="evidence" value="ECO:0007669"/>
    <property type="project" value="UniProtKB-KW"/>
</dbReference>
<comment type="subcellular location">
    <subcellularLocation>
        <location evidence="9">Endomembrane system</location>
        <topology evidence="9">Single-pass membrane protein</topology>
    </subcellularLocation>
    <subcellularLocation>
        <location evidence="1">Membrane</location>
        <topology evidence="1">Single-pass type II membrane protein</topology>
    </subcellularLocation>
</comment>
<dbReference type="Gene3D" id="3.90.550.50">
    <property type="match status" value="2"/>
</dbReference>
<proteinExistence type="inferred from homology"/>
<keyword evidence="7" id="KW-1133">Transmembrane helix</keyword>
<reference evidence="12" key="1">
    <citation type="submission" date="2025-08" db="UniProtKB">
        <authorList>
            <consortium name="RefSeq"/>
        </authorList>
    </citation>
    <scope>IDENTIFICATION</scope>
</reference>
<evidence type="ECO:0000256" key="9">
    <source>
        <dbReference type="ARBA" id="ARBA00037847"/>
    </source>
</evidence>
<evidence type="ECO:0000256" key="6">
    <source>
        <dbReference type="ARBA" id="ARBA00022968"/>
    </source>
</evidence>
<accession>A0A6I9WEN6</accession>
<gene>
    <name evidence="12" type="primary">LOC105422542</name>
</gene>
<evidence type="ECO:0000256" key="4">
    <source>
        <dbReference type="ARBA" id="ARBA00022679"/>
    </source>
</evidence>
<dbReference type="InterPro" id="IPR003378">
    <property type="entry name" value="Fringe-like_glycosylTrfase"/>
</dbReference>
<comment type="similarity">
    <text evidence="2">Belongs to the glycosyltransferase 31 family.</text>
</comment>
<dbReference type="Pfam" id="PF02434">
    <property type="entry name" value="Fringe"/>
    <property type="match status" value="1"/>
</dbReference>
<dbReference type="GO" id="GO:0012505">
    <property type="term" value="C:endomembrane system"/>
    <property type="evidence" value="ECO:0007669"/>
    <property type="project" value="UniProtKB-SubCell"/>
</dbReference>
<protein>
    <submittedName>
        <fullName evidence="12">Beta-1,3-glucosyltransferase isoform X1</fullName>
    </submittedName>
</protein>
<keyword evidence="8" id="KW-0472">Membrane</keyword>
<dbReference type="PANTHER" id="PTHR10811">
    <property type="entry name" value="FRINGE-RELATED"/>
    <property type="match status" value="1"/>
</dbReference>
<keyword evidence="4" id="KW-0808">Transferase</keyword>
<name>A0A6I9WEN6_9HYME</name>
<evidence type="ECO:0000313" key="12">
    <source>
        <dbReference type="RefSeq" id="XP_011630257.1"/>
    </source>
</evidence>
<evidence type="ECO:0000256" key="1">
    <source>
        <dbReference type="ARBA" id="ARBA00004606"/>
    </source>
</evidence>
<dbReference type="Proteomes" id="UP000504615">
    <property type="component" value="Unplaced"/>
</dbReference>
<evidence type="ECO:0000256" key="5">
    <source>
        <dbReference type="ARBA" id="ARBA00022692"/>
    </source>
</evidence>